<keyword evidence="1" id="KW-0732">Signal</keyword>
<dbReference type="KEGG" id="asha:G8E00_08330"/>
<proteinExistence type="predicted"/>
<feature type="signal peptide" evidence="1">
    <location>
        <begin position="1"/>
        <end position="20"/>
    </location>
</feature>
<organism evidence="2 3">
    <name type="scientific">Acinetobacter shaoyimingii</name>
    <dbReference type="NCBI Taxonomy" id="2715164"/>
    <lineage>
        <taxon>Bacteria</taxon>
        <taxon>Pseudomonadati</taxon>
        <taxon>Pseudomonadota</taxon>
        <taxon>Gammaproteobacteria</taxon>
        <taxon>Moraxellales</taxon>
        <taxon>Moraxellaceae</taxon>
        <taxon>Acinetobacter</taxon>
    </lineage>
</organism>
<accession>A0A6G8RVJ4</accession>
<evidence type="ECO:0000256" key="1">
    <source>
        <dbReference type="SAM" id="SignalP"/>
    </source>
</evidence>
<reference evidence="2 3" key="1">
    <citation type="submission" date="2020-03" db="EMBL/GenBank/DDBJ databases">
        <authorList>
            <person name="Zhu W."/>
        </authorList>
    </citation>
    <scope>NUCLEOTIDE SEQUENCE [LARGE SCALE GENOMIC DNA]</scope>
    <source>
        <strain evidence="2 3">323-1</strain>
    </source>
</reference>
<gene>
    <name evidence="2" type="ORF">G8E00_08330</name>
</gene>
<feature type="chain" id="PRO_5026238908" evidence="1">
    <location>
        <begin position="21"/>
        <end position="147"/>
    </location>
</feature>
<protein>
    <submittedName>
        <fullName evidence="2">Uncharacterized protein</fullName>
    </submittedName>
</protein>
<evidence type="ECO:0000313" key="2">
    <source>
        <dbReference type="EMBL" id="QIO05956.1"/>
    </source>
</evidence>
<sequence>MTLKFALLSCLILNATIASADIRISVDRKVHSETPLQQVTLLTQEQYDQQIEQYIAQVNETKKILDGPEAETDATLQKKALCQRIQAYEGIYALSEQNNTLKNAAMMQYVAKAFLDRQQQSLKSSGMGEKGFCVVKQDQPHNFVNSQ</sequence>
<dbReference type="RefSeq" id="WP_166223649.1">
    <property type="nucleotide sequence ID" value="NZ_CP049801.1"/>
</dbReference>
<dbReference type="EMBL" id="CP049801">
    <property type="protein sequence ID" value="QIO05956.1"/>
    <property type="molecule type" value="Genomic_DNA"/>
</dbReference>
<keyword evidence="3" id="KW-1185">Reference proteome</keyword>
<dbReference type="Proteomes" id="UP000502297">
    <property type="component" value="Chromosome"/>
</dbReference>
<dbReference type="AlphaFoldDB" id="A0A6G8RVJ4"/>
<name>A0A6G8RVJ4_9GAMM</name>
<evidence type="ECO:0000313" key="3">
    <source>
        <dbReference type="Proteomes" id="UP000502297"/>
    </source>
</evidence>